<comment type="caution">
    <text evidence="9">The sequence shown here is derived from an EMBL/GenBank/DDBJ whole genome shotgun (WGS) entry which is preliminary data.</text>
</comment>
<keyword evidence="3 6" id="KW-0694">RNA-binding</keyword>
<keyword evidence="5 6" id="KW-0687">Ribonucleoprotein</keyword>
<dbReference type="SUPFAM" id="SSF141091">
    <property type="entry name" value="L21p-like"/>
    <property type="match status" value="1"/>
</dbReference>
<dbReference type="HAMAP" id="MF_01363">
    <property type="entry name" value="Ribosomal_bL21"/>
    <property type="match status" value="1"/>
</dbReference>
<protein>
    <recommendedName>
        <fullName evidence="6">Large ribosomal subunit protein bL21</fullName>
    </recommendedName>
</protein>
<dbReference type="GO" id="GO:0005840">
    <property type="term" value="C:ribosome"/>
    <property type="evidence" value="ECO:0007669"/>
    <property type="project" value="UniProtKB-KW"/>
</dbReference>
<evidence type="ECO:0000313" key="9">
    <source>
        <dbReference type="EMBL" id="MFC1849076.1"/>
    </source>
</evidence>
<dbReference type="InterPro" id="IPR028909">
    <property type="entry name" value="bL21-like"/>
</dbReference>
<evidence type="ECO:0000256" key="3">
    <source>
        <dbReference type="ARBA" id="ARBA00022884"/>
    </source>
</evidence>
<accession>A0ABV6YSI8</accession>
<dbReference type="InterPro" id="IPR036164">
    <property type="entry name" value="bL21-like_sf"/>
</dbReference>
<feature type="compositionally biased region" description="Basic residues" evidence="8">
    <location>
        <begin position="78"/>
        <end position="92"/>
    </location>
</feature>
<dbReference type="InterPro" id="IPR018258">
    <property type="entry name" value="Ribosomal_bL21_CS"/>
</dbReference>
<dbReference type="Proteomes" id="UP001594351">
    <property type="component" value="Unassembled WGS sequence"/>
</dbReference>
<comment type="similarity">
    <text evidence="1 6 7">Belongs to the bacterial ribosomal protein bL21 family.</text>
</comment>
<evidence type="ECO:0000256" key="6">
    <source>
        <dbReference type="HAMAP-Rule" id="MF_01363"/>
    </source>
</evidence>
<organism evidence="9 10">
    <name type="scientific">candidate division CSSED10-310 bacterium</name>
    <dbReference type="NCBI Taxonomy" id="2855610"/>
    <lineage>
        <taxon>Bacteria</taxon>
        <taxon>Bacteria division CSSED10-310</taxon>
    </lineage>
</organism>
<comment type="subunit">
    <text evidence="6">Part of the 50S ribosomal subunit. Contacts protein L20.</text>
</comment>
<keyword evidence="2 6" id="KW-0699">rRNA-binding</keyword>
<dbReference type="PANTHER" id="PTHR21349:SF0">
    <property type="entry name" value="LARGE RIBOSOMAL SUBUNIT PROTEIN BL21M"/>
    <property type="match status" value="1"/>
</dbReference>
<evidence type="ECO:0000256" key="7">
    <source>
        <dbReference type="RuleBase" id="RU000562"/>
    </source>
</evidence>
<feature type="region of interest" description="Disordered" evidence="8">
    <location>
        <begin position="78"/>
        <end position="106"/>
    </location>
</feature>
<keyword evidence="4 6" id="KW-0689">Ribosomal protein</keyword>
<evidence type="ECO:0000256" key="5">
    <source>
        <dbReference type="ARBA" id="ARBA00023274"/>
    </source>
</evidence>
<evidence type="ECO:0000256" key="1">
    <source>
        <dbReference type="ARBA" id="ARBA00008563"/>
    </source>
</evidence>
<evidence type="ECO:0000256" key="2">
    <source>
        <dbReference type="ARBA" id="ARBA00022730"/>
    </source>
</evidence>
<proteinExistence type="inferred from homology"/>
<evidence type="ECO:0000256" key="8">
    <source>
        <dbReference type="SAM" id="MobiDB-lite"/>
    </source>
</evidence>
<dbReference type="PANTHER" id="PTHR21349">
    <property type="entry name" value="50S RIBOSOMAL PROTEIN L21"/>
    <property type="match status" value="1"/>
</dbReference>
<dbReference type="InterPro" id="IPR001787">
    <property type="entry name" value="Ribosomal_bL21"/>
</dbReference>
<sequence>MFAVIESGGKQYRVEPDQVIQLEKLEGNIGDKIIFDQVLLMKDSHGIHVGQPVVKGALVESKIVDQMKAKKVVIFKKKRRKGYHKKQGHRQRMTSLKITDIHSPIS</sequence>
<dbReference type="EMBL" id="JBHPBY010000019">
    <property type="protein sequence ID" value="MFC1849076.1"/>
    <property type="molecule type" value="Genomic_DNA"/>
</dbReference>
<dbReference type="NCBIfam" id="TIGR00061">
    <property type="entry name" value="L21"/>
    <property type="match status" value="1"/>
</dbReference>
<dbReference type="Pfam" id="PF00829">
    <property type="entry name" value="Ribosomal_L21p"/>
    <property type="match status" value="1"/>
</dbReference>
<evidence type="ECO:0000256" key="4">
    <source>
        <dbReference type="ARBA" id="ARBA00022980"/>
    </source>
</evidence>
<evidence type="ECO:0000313" key="10">
    <source>
        <dbReference type="Proteomes" id="UP001594351"/>
    </source>
</evidence>
<keyword evidence="10" id="KW-1185">Reference proteome</keyword>
<gene>
    <name evidence="6 9" type="primary">rplU</name>
    <name evidence="9" type="ORF">ACFL27_02600</name>
</gene>
<comment type="function">
    <text evidence="6 7">This protein binds to 23S rRNA in the presence of protein L20.</text>
</comment>
<name>A0ABV6YSI8_UNCC1</name>
<dbReference type="PROSITE" id="PS01169">
    <property type="entry name" value="RIBOSOMAL_L21"/>
    <property type="match status" value="1"/>
</dbReference>
<reference evidence="9 10" key="1">
    <citation type="submission" date="2024-09" db="EMBL/GenBank/DDBJ databases">
        <title>Laminarin stimulates single cell rates of sulfate reduction while oxygen inhibits transcriptomic activity in coastal marine sediment.</title>
        <authorList>
            <person name="Lindsay M."/>
            <person name="Orcutt B."/>
            <person name="Emerson D."/>
            <person name="Stepanauskas R."/>
            <person name="D'Angelo T."/>
        </authorList>
    </citation>
    <scope>NUCLEOTIDE SEQUENCE [LARGE SCALE GENOMIC DNA]</scope>
    <source>
        <strain evidence="9">SAG AM-311-K15</strain>
    </source>
</reference>